<comment type="caution">
    <text evidence="2">The sequence shown here is derived from an EMBL/GenBank/DDBJ whole genome shotgun (WGS) entry which is preliminary data.</text>
</comment>
<feature type="domain" description="Contractile injection system tube protein N-terminal" evidence="1">
    <location>
        <begin position="11"/>
        <end position="157"/>
    </location>
</feature>
<sequence length="300" mass="30297">MERVAFLIDSSGERVDCLLNPETVQVTRLAGVRQRGAGGGQLTGSGLADDPLVFTGGGRTELVLDLLFDVDFVEAQLRPADVRVLTRPLWMLAENSTAEHGWLRPPLVRLVWGKTWNVPGVIIAVAERFDAFTGTGSPRRSWLRLKLVRAAETADQAEAGFAEELAAASTPTAAPGSAVIAAGDGAAEPGRSGVRFDLLANDALGSPLRWRLLAEHNRITDPLAVPAGTTLAVPPTVGTGVGSTVGGAASGLARAVAGAVGAVGAGASYVGGSIAGAPWNAATGTTGAGPGGSGNPGGTP</sequence>
<reference evidence="2 3" key="1">
    <citation type="submission" date="2020-11" db="EMBL/GenBank/DDBJ databases">
        <title>Sequencing the genomes of 1000 actinobacteria strains.</title>
        <authorList>
            <person name="Klenk H.-P."/>
        </authorList>
    </citation>
    <scope>NUCLEOTIDE SEQUENCE [LARGE SCALE GENOMIC DNA]</scope>
    <source>
        <strain evidence="2 3">DSM 101692</strain>
    </source>
</reference>
<evidence type="ECO:0000259" key="1">
    <source>
        <dbReference type="Pfam" id="PF19266"/>
    </source>
</evidence>
<dbReference type="InterPro" id="IPR045361">
    <property type="entry name" value="CIS_tube_prot_N"/>
</dbReference>
<gene>
    <name evidence="2" type="ORF">IW248_001780</name>
</gene>
<protein>
    <recommendedName>
        <fullName evidence="1">Contractile injection system tube protein N-terminal domain-containing protein</fullName>
    </recommendedName>
</protein>
<keyword evidence="3" id="KW-1185">Reference proteome</keyword>
<dbReference type="Proteomes" id="UP000614915">
    <property type="component" value="Unassembled WGS sequence"/>
</dbReference>
<evidence type="ECO:0000313" key="2">
    <source>
        <dbReference type="EMBL" id="MBG6065493.1"/>
    </source>
</evidence>
<proteinExistence type="predicted"/>
<dbReference type="EMBL" id="JADOTX010000001">
    <property type="protein sequence ID" value="MBG6065493.1"/>
    <property type="molecule type" value="Genomic_DNA"/>
</dbReference>
<name>A0ABS0JEK9_9ACTN</name>
<dbReference type="RefSeq" id="WP_196926535.1">
    <property type="nucleotide sequence ID" value="NZ_JADOTX010000001.1"/>
</dbReference>
<organism evidence="2 3">
    <name type="scientific">Micromonospora ureilytica</name>
    <dbReference type="NCBI Taxonomy" id="709868"/>
    <lineage>
        <taxon>Bacteria</taxon>
        <taxon>Bacillati</taxon>
        <taxon>Actinomycetota</taxon>
        <taxon>Actinomycetes</taxon>
        <taxon>Micromonosporales</taxon>
        <taxon>Micromonosporaceae</taxon>
        <taxon>Micromonospora</taxon>
    </lineage>
</organism>
<dbReference type="Pfam" id="PF19266">
    <property type="entry name" value="CIS_tube"/>
    <property type="match status" value="1"/>
</dbReference>
<evidence type="ECO:0000313" key="3">
    <source>
        <dbReference type="Proteomes" id="UP000614915"/>
    </source>
</evidence>
<accession>A0ABS0JEK9</accession>